<gene>
    <name evidence="2" type="ORF">EJB05_15918</name>
</gene>
<feature type="non-terminal residue" evidence="2">
    <location>
        <position position="1"/>
    </location>
</feature>
<sequence>MVLHCRTTRLGVAVLTDRGVAPSIIPSVLTPLTIRLLRVARSAIIIHYVRKANPCFVFLLSVLSPSDQAKAVSIQPSAHRVLSLSHSAVLRHLVVIVVLPGEELVASPDGGGSGAEPSQLQARSSALDAAATGAVCFPTAFPLLRLAPTPVAATASGGTPGRRRRDSPSGSFARSHGAKLEREESGERMTKPICVNAVQNSGKMTKVIL</sequence>
<comment type="caution">
    <text evidence="2">The sequence shown here is derived from an EMBL/GenBank/DDBJ whole genome shotgun (WGS) entry which is preliminary data.</text>
</comment>
<dbReference type="AlphaFoldDB" id="A0A5J9VCS5"/>
<organism evidence="2 3">
    <name type="scientific">Eragrostis curvula</name>
    <name type="common">weeping love grass</name>
    <dbReference type="NCBI Taxonomy" id="38414"/>
    <lineage>
        <taxon>Eukaryota</taxon>
        <taxon>Viridiplantae</taxon>
        <taxon>Streptophyta</taxon>
        <taxon>Embryophyta</taxon>
        <taxon>Tracheophyta</taxon>
        <taxon>Spermatophyta</taxon>
        <taxon>Magnoliopsida</taxon>
        <taxon>Liliopsida</taxon>
        <taxon>Poales</taxon>
        <taxon>Poaceae</taxon>
        <taxon>PACMAD clade</taxon>
        <taxon>Chloridoideae</taxon>
        <taxon>Eragrostideae</taxon>
        <taxon>Eragrostidinae</taxon>
        <taxon>Eragrostis</taxon>
    </lineage>
</organism>
<evidence type="ECO:0000313" key="3">
    <source>
        <dbReference type="Proteomes" id="UP000324897"/>
    </source>
</evidence>
<name>A0A5J9VCS5_9POAL</name>
<dbReference type="Proteomes" id="UP000324897">
    <property type="component" value="Unassembled WGS sequence"/>
</dbReference>
<dbReference type="Gramene" id="TVU34092">
    <property type="protein sequence ID" value="TVU34092"/>
    <property type="gene ID" value="EJB05_15918"/>
</dbReference>
<accession>A0A5J9VCS5</accession>
<proteinExistence type="predicted"/>
<feature type="region of interest" description="Disordered" evidence="1">
    <location>
        <begin position="152"/>
        <end position="187"/>
    </location>
</feature>
<evidence type="ECO:0000256" key="1">
    <source>
        <dbReference type="SAM" id="MobiDB-lite"/>
    </source>
</evidence>
<reference evidence="2 3" key="1">
    <citation type="journal article" date="2019" name="Sci. Rep.">
        <title>A high-quality genome of Eragrostis curvula grass provides insights into Poaceae evolution and supports new strategies to enhance forage quality.</title>
        <authorList>
            <person name="Carballo J."/>
            <person name="Santos B.A.C.M."/>
            <person name="Zappacosta D."/>
            <person name="Garbus I."/>
            <person name="Selva J.P."/>
            <person name="Gallo C.A."/>
            <person name="Diaz A."/>
            <person name="Albertini E."/>
            <person name="Caccamo M."/>
            <person name="Echenique V."/>
        </authorList>
    </citation>
    <scope>NUCLEOTIDE SEQUENCE [LARGE SCALE GENOMIC DNA]</scope>
    <source>
        <strain evidence="3">cv. Victoria</strain>
        <tissue evidence="2">Leaf</tissue>
    </source>
</reference>
<dbReference type="EMBL" id="RWGY01000009">
    <property type="protein sequence ID" value="TVU34092.1"/>
    <property type="molecule type" value="Genomic_DNA"/>
</dbReference>
<protein>
    <submittedName>
        <fullName evidence="2">Uncharacterized protein</fullName>
    </submittedName>
</protein>
<evidence type="ECO:0000313" key="2">
    <source>
        <dbReference type="EMBL" id="TVU34092.1"/>
    </source>
</evidence>
<feature type="compositionally biased region" description="Basic and acidic residues" evidence="1">
    <location>
        <begin position="178"/>
        <end position="187"/>
    </location>
</feature>
<keyword evidence="3" id="KW-1185">Reference proteome</keyword>